<organism evidence="4 5">
    <name type="scientific">Lentinula detonsa</name>
    <dbReference type="NCBI Taxonomy" id="2804962"/>
    <lineage>
        <taxon>Eukaryota</taxon>
        <taxon>Fungi</taxon>
        <taxon>Dikarya</taxon>
        <taxon>Basidiomycota</taxon>
        <taxon>Agaricomycotina</taxon>
        <taxon>Agaricomycetes</taxon>
        <taxon>Agaricomycetidae</taxon>
        <taxon>Agaricales</taxon>
        <taxon>Marasmiineae</taxon>
        <taxon>Omphalotaceae</taxon>
        <taxon>Lentinula</taxon>
    </lineage>
</organism>
<sequence>MSRLTSFAIIGSGYIGSFIISGFLAQASPPSTLIVLSRNPESKNFPPEVKVVKVDDYDDVDAVARILSTYKIDAVVSTVGYGAIGLQRQMANAAKKAEVRLFVPSEFGSPTDGAPSIYPPFQERDEVAGNLEYINSIGLPCARFYTGGFIGRASFSVTGVRVNGKINIIGKGQSPVSFTLEEDIGGFVAYVLTSLSISSLSNTIFRLEGDRASLQDIANWYGKEVAYVEAIPGAHSETLSMFSRVFESGAGSTGWSFKLGREGEGPDAAGSANRLWQGHQWKRIRDVVTKL</sequence>
<gene>
    <name evidence="4" type="ORF">F5890DRAFT_1405326</name>
</gene>
<dbReference type="SUPFAM" id="SSF51735">
    <property type="entry name" value="NAD(P)-binding Rossmann-fold domains"/>
    <property type="match status" value="1"/>
</dbReference>
<dbReference type="InterPro" id="IPR008030">
    <property type="entry name" value="NmrA-like"/>
</dbReference>
<dbReference type="Gene3D" id="3.40.50.720">
    <property type="entry name" value="NAD(P)-binding Rossmann-like Domain"/>
    <property type="match status" value="1"/>
</dbReference>
<dbReference type="GO" id="GO:0016491">
    <property type="term" value="F:oxidoreductase activity"/>
    <property type="evidence" value="ECO:0007669"/>
    <property type="project" value="UniProtKB-KW"/>
</dbReference>
<dbReference type="EMBL" id="MU801924">
    <property type="protein sequence ID" value="KAJ3987394.1"/>
    <property type="molecule type" value="Genomic_DNA"/>
</dbReference>
<evidence type="ECO:0000256" key="2">
    <source>
        <dbReference type="ARBA" id="ARBA00023002"/>
    </source>
</evidence>
<protein>
    <recommendedName>
        <fullName evidence="3">NmrA-like domain-containing protein</fullName>
    </recommendedName>
</protein>
<comment type="caution">
    <text evidence="4">The sequence shown here is derived from an EMBL/GenBank/DDBJ whole genome shotgun (WGS) entry which is preliminary data.</text>
</comment>
<dbReference type="PANTHER" id="PTHR47706">
    <property type="entry name" value="NMRA-LIKE FAMILY PROTEIN"/>
    <property type="match status" value="1"/>
</dbReference>
<name>A0AA38Q4N9_9AGAR</name>
<evidence type="ECO:0000313" key="4">
    <source>
        <dbReference type="EMBL" id="KAJ3987394.1"/>
    </source>
</evidence>
<dbReference type="Proteomes" id="UP001163850">
    <property type="component" value="Unassembled WGS sequence"/>
</dbReference>
<proteinExistence type="predicted"/>
<reference evidence="4" key="1">
    <citation type="submission" date="2022-08" db="EMBL/GenBank/DDBJ databases">
        <authorList>
            <consortium name="DOE Joint Genome Institute"/>
            <person name="Min B."/>
            <person name="Riley R."/>
            <person name="Sierra-Patev S."/>
            <person name="Naranjo-Ortiz M."/>
            <person name="Looney B."/>
            <person name="Konkel Z."/>
            <person name="Slot J.C."/>
            <person name="Sakamoto Y."/>
            <person name="Steenwyk J.L."/>
            <person name="Rokas A."/>
            <person name="Carro J."/>
            <person name="Camarero S."/>
            <person name="Ferreira P."/>
            <person name="Molpeceres G."/>
            <person name="Ruiz-Duenas F.J."/>
            <person name="Serrano A."/>
            <person name="Henrissat B."/>
            <person name="Drula E."/>
            <person name="Hughes K.W."/>
            <person name="Mata J.L."/>
            <person name="Ishikawa N.K."/>
            <person name="Vargas-Isla R."/>
            <person name="Ushijima S."/>
            <person name="Smith C.A."/>
            <person name="Ahrendt S."/>
            <person name="Andreopoulos W."/>
            <person name="He G."/>
            <person name="Labutti K."/>
            <person name="Lipzen A."/>
            <person name="Ng V."/>
            <person name="Sandor L."/>
            <person name="Barry K."/>
            <person name="Martinez A.T."/>
            <person name="Xiao Y."/>
            <person name="Gibbons J.G."/>
            <person name="Terashima K."/>
            <person name="Hibbett D.S."/>
            <person name="Grigoriev I.V."/>
        </authorList>
    </citation>
    <scope>NUCLEOTIDE SEQUENCE</scope>
    <source>
        <strain evidence="4">TFB7829</strain>
    </source>
</reference>
<dbReference type="InterPro" id="IPR051609">
    <property type="entry name" value="NmrA/Isoflavone_reductase-like"/>
</dbReference>
<evidence type="ECO:0000259" key="3">
    <source>
        <dbReference type="Pfam" id="PF05368"/>
    </source>
</evidence>
<dbReference type="Gene3D" id="3.90.25.10">
    <property type="entry name" value="UDP-galactose 4-epimerase, domain 1"/>
    <property type="match status" value="1"/>
</dbReference>
<dbReference type="PANTHER" id="PTHR47706:SF9">
    <property type="entry name" value="NMRA-LIKE DOMAIN-CONTAINING PROTEIN-RELATED"/>
    <property type="match status" value="1"/>
</dbReference>
<keyword evidence="1" id="KW-0521">NADP</keyword>
<feature type="domain" description="NmrA-like" evidence="3">
    <location>
        <begin position="11"/>
        <end position="225"/>
    </location>
</feature>
<dbReference type="InterPro" id="IPR036291">
    <property type="entry name" value="NAD(P)-bd_dom_sf"/>
</dbReference>
<evidence type="ECO:0000313" key="5">
    <source>
        <dbReference type="Proteomes" id="UP001163850"/>
    </source>
</evidence>
<dbReference type="AlphaFoldDB" id="A0AA38Q4N9"/>
<accession>A0AA38Q4N9</accession>
<keyword evidence="2" id="KW-0560">Oxidoreductase</keyword>
<evidence type="ECO:0000256" key="1">
    <source>
        <dbReference type="ARBA" id="ARBA00022857"/>
    </source>
</evidence>
<dbReference type="Pfam" id="PF05368">
    <property type="entry name" value="NmrA"/>
    <property type="match status" value="1"/>
</dbReference>